<dbReference type="InterPro" id="IPR036390">
    <property type="entry name" value="WH_DNA-bd_sf"/>
</dbReference>
<dbReference type="InterPro" id="IPR036388">
    <property type="entry name" value="WH-like_DNA-bd_sf"/>
</dbReference>
<dbReference type="Proteomes" id="UP000753724">
    <property type="component" value="Unassembled WGS sequence"/>
</dbReference>
<evidence type="ECO:0000313" key="2">
    <source>
        <dbReference type="EMBL" id="NBC35314.1"/>
    </source>
</evidence>
<dbReference type="EMBL" id="JAAAPO010000001">
    <property type="protein sequence ID" value="NBC35314.1"/>
    <property type="molecule type" value="Genomic_DNA"/>
</dbReference>
<comment type="caution">
    <text evidence="2">The sequence shown here is derived from an EMBL/GenBank/DDBJ whole genome shotgun (WGS) entry which is preliminary data.</text>
</comment>
<dbReference type="RefSeq" id="WP_161716589.1">
    <property type="nucleotide sequence ID" value="NZ_JAAAPO010000001.1"/>
</dbReference>
<dbReference type="Pfam" id="PF02082">
    <property type="entry name" value="Rrf2"/>
    <property type="match status" value="1"/>
</dbReference>
<dbReference type="PROSITE" id="PS51197">
    <property type="entry name" value="HTH_RRF2_2"/>
    <property type="match status" value="1"/>
</dbReference>
<evidence type="ECO:0000256" key="1">
    <source>
        <dbReference type="ARBA" id="ARBA00023125"/>
    </source>
</evidence>
<dbReference type="InterPro" id="IPR000944">
    <property type="entry name" value="Tscrpt_reg_Rrf2"/>
</dbReference>
<reference evidence="3" key="1">
    <citation type="submission" date="2020-01" db="EMBL/GenBank/DDBJ databases">
        <title>Sphingomonas sp. strain CSW-10.</title>
        <authorList>
            <person name="Chen W.-M."/>
        </authorList>
    </citation>
    <scope>NUCLEOTIDE SEQUENCE [LARGE SCALE GENOMIC DNA]</scope>
    <source>
        <strain evidence="3">FSY-8</strain>
    </source>
</reference>
<dbReference type="NCBIfam" id="TIGR00738">
    <property type="entry name" value="rrf2_super"/>
    <property type="match status" value="1"/>
</dbReference>
<dbReference type="Gene3D" id="1.10.10.10">
    <property type="entry name" value="Winged helix-like DNA-binding domain superfamily/Winged helix DNA-binding domain"/>
    <property type="match status" value="1"/>
</dbReference>
<protein>
    <submittedName>
        <fullName evidence="2">Rrf2 family transcriptional regulator</fullName>
    </submittedName>
</protein>
<keyword evidence="1" id="KW-0238">DNA-binding</keyword>
<keyword evidence="3" id="KW-1185">Reference proteome</keyword>
<name>A0ABW9X9W0_9SPHN</name>
<sequence>MLSQKTRYTIRALQHLADKFRQGPIRLDAIAEAQNIPRKFLTVILSEMVREGLVISHRGREGGYELALPPVDIRYGDIIRLTRGSLALVPCASRYAHETCANCLPEADCRLRGLMLALRDEMAAMLDRLTLADPIEVEPPFGEAAATAARDAAAAAEIASDSAPQG</sequence>
<organism evidence="2 3">
    <name type="scientific">Novosphingobium ovatum</name>
    <dbReference type="NCBI Taxonomy" id="1908523"/>
    <lineage>
        <taxon>Bacteria</taxon>
        <taxon>Pseudomonadati</taxon>
        <taxon>Pseudomonadota</taxon>
        <taxon>Alphaproteobacteria</taxon>
        <taxon>Sphingomonadales</taxon>
        <taxon>Sphingomonadaceae</taxon>
        <taxon>Novosphingobium</taxon>
    </lineage>
</organism>
<dbReference type="PANTHER" id="PTHR33221:SF5">
    <property type="entry name" value="HTH-TYPE TRANSCRIPTIONAL REGULATOR ISCR"/>
    <property type="match status" value="1"/>
</dbReference>
<dbReference type="SUPFAM" id="SSF46785">
    <property type="entry name" value="Winged helix' DNA-binding domain"/>
    <property type="match status" value="1"/>
</dbReference>
<gene>
    <name evidence="2" type="ORF">GTZ99_01930</name>
</gene>
<dbReference type="PANTHER" id="PTHR33221">
    <property type="entry name" value="WINGED HELIX-TURN-HELIX TRANSCRIPTIONAL REGULATOR, RRF2 FAMILY"/>
    <property type="match status" value="1"/>
</dbReference>
<proteinExistence type="predicted"/>
<accession>A0ABW9X9W0</accession>
<evidence type="ECO:0000313" key="3">
    <source>
        <dbReference type="Proteomes" id="UP000753724"/>
    </source>
</evidence>